<dbReference type="GeneID" id="37875637"/>
<evidence type="ECO:0000313" key="1">
    <source>
        <dbReference type="EMBL" id="BAP61340.1"/>
    </source>
</evidence>
<organism evidence="1 2">
    <name type="scientific">Methanococcus maripaludis KA1</name>
    <dbReference type="NCBI Taxonomy" id="637914"/>
    <lineage>
        <taxon>Archaea</taxon>
        <taxon>Methanobacteriati</taxon>
        <taxon>Methanobacteriota</taxon>
        <taxon>Methanomada group</taxon>
        <taxon>Methanococci</taxon>
        <taxon>Methanococcales</taxon>
        <taxon>Methanococcaceae</taxon>
        <taxon>Methanococcus</taxon>
    </lineage>
</organism>
<dbReference type="Gene3D" id="3.90.320.10">
    <property type="match status" value="1"/>
</dbReference>
<dbReference type="InterPro" id="IPR019190">
    <property type="entry name" value="EXOV"/>
</dbReference>
<reference evidence="1 2" key="1">
    <citation type="submission" date="2009-06" db="EMBL/GenBank/DDBJ databases">
        <title>Molecular Evidence for Microbiologically Influenced Corrosion from genome of Methanogen.</title>
        <authorList>
            <person name="Ito N."/>
            <person name="Tsurumaru H."/>
            <person name="Shimizu A."/>
            <person name="Harada T."/>
            <person name="Hosoyama A."/>
            <person name="Horikawa H."/>
            <person name="Wakai S."/>
            <person name="Sasaki K."/>
            <person name="Nishijima K."/>
            <person name="Ataku H."/>
            <person name="Yamazaki J."/>
            <person name="Mise M."/>
            <person name="Yamazaki S."/>
            <person name="Tanikawa S."/>
            <person name="Harayama S."/>
            <person name="Fujita N."/>
        </authorList>
    </citation>
    <scope>NUCLEOTIDE SEQUENCE [LARGE SCALE GENOMIC DNA]</scope>
    <source>
        <strain evidence="2">KA1 ( NBRC 102054)</strain>
    </source>
</reference>
<dbReference type="PANTHER" id="PTHR14464:SF4">
    <property type="entry name" value="EXONUCLEASE V"/>
    <property type="match status" value="1"/>
</dbReference>
<evidence type="ECO:0008006" key="3">
    <source>
        <dbReference type="Google" id="ProtNLM"/>
    </source>
</evidence>
<dbReference type="GO" id="GO:0045145">
    <property type="term" value="F:single-stranded DNA 5'-3' DNA exonuclease activity"/>
    <property type="evidence" value="ECO:0007669"/>
    <property type="project" value="InterPro"/>
</dbReference>
<dbReference type="InterPro" id="IPR011604">
    <property type="entry name" value="PDDEXK-like_dom_sf"/>
</dbReference>
<proteinExistence type="predicted"/>
<protein>
    <recommendedName>
        <fullName evidence="3">PD-(D/E)XK endonuclease-like domain-containing protein</fullName>
    </recommendedName>
</protein>
<dbReference type="AlphaFoldDB" id="A0A2Z5PER3"/>
<dbReference type="Proteomes" id="UP000264208">
    <property type="component" value="Chromosome"/>
</dbReference>
<evidence type="ECO:0000313" key="2">
    <source>
        <dbReference type="Proteomes" id="UP000264208"/>
    </source>
</evidence>
<dbReference type="GO" id="GO:0036297">
    <property type="term" value="P:interstrand cross-link repair"/>
    <property type="evidence" value="ECO:0007669"/>
    <property type="project" value="TreeGrafter"/>
</dbReference>
<dbReference type="Pfam" id="PF09810">
    <property type="entry name" value="Exo5"/>
    <property type="match status" value="2"/>
</dbReference>
<sequence>MSPIVLGPSTIASQFWCEMAVDLRREYGEVKTPEKEIGSEIHKDRFLEVLEEIIVEIKTPGDKLHSNVHNMSVGLELYQKEGLTRELPILFKFDSALIMGIIDEIKEIKEVEGIGNKKKAHEKTQVVEMKTRKSLNPPSPQQIIRDKMQGMIYWYGLKSMIDKKTEMGDFWTAYGVDLVENDFNDLILSEQYMKSLEIKENAQKEYGTLLSIGSIIDKTLKEATKLPELSETIEIIYIHQKTLQEVHRERYKFDERFFTRGMRWALEYWSGKREPTSVGEANNWKCDFCSYYTVCPAIHKKWRQGD</sequence>
<accession>A0A2Z5PER3</accession>
<dbReference type="PANTHER" id="PTHR14464">
    <property type="entry name" value="EXONUCLEASE V"/>
    <property type="match status" value="1"/>
</dbReference>
<dbReference type="KEGG" id="mmak:MMKA1_12230"/>
<dbReference type="RefSeq" id="WP_119846089.1">
    <property type="nucleotide sequence ID" value="NZ_AP011526.1"/>
</dbReference>
<dbReference type="EMBL" id="AP011526">
    <property type="protein sequence ID" value="BAP61340.1"/>
    <property type="molecule type" value="Genomic_DNA"/>
</dbReference>
<name>A0A2Z5PER3_METMI</name>
<gene>
    <name evidence="1" type="ORF">MMKA1_12230</name>
</gene>